<gene>
    <name evidence="1" type="ORF">NIES37_49980</name>
</gene>
<dbReference type="KEGG" id="ttq:NIES37_49980"/>
<keyword evidence="2" id="KW-1185">Reference proteome</keyword>
<proteinExistence type="predicted"/>
<evidence type="ECO:0000313" key="1">
    <source>
        <dbReference type="EMBL" id="BAZ01000.1"/>
    </source>
</evidence>
<sequence length="1967" mass="218923">MNTIIKNISYPIFTPNQVLTKDDLNQVVNYLDGQNRLTRAYLIGTGIVWGMDLSSTFDTTKAQIQISAGCGITSEGYLISVPTTILTHYKNDQLDSEALFAPTPQDDEVTTTQLKSVPVIELFQKSADNLFALNQADNGNPPDKAAFETFLSKNVLVVVYEIQDVETDYCLLDFDRLSNQRNFNLRFFLLPRSQPENQPNIISADRLLKRGYPFDKLPEPWANIAKSGTSKVFETSNHFLQEFDSEIQAFKDYAPKVQRFGYVAEKKVDLSKISNYADFWHNYYLVCKNAIAAIEKAFPKLFQLFSPFFSSFQPASYKDFEQIGQSLQKLLNSIQNPTVSTTTVEVPEAPYTLQYFYDYLSQIVAAYDELAEAAFDLMDDCAPDTRRFPKFLLLGIIPPPKQTDAVERILPPEQADPVIAPPSPYRSNFTQPPINNAEQSRVKQVRYLYQRLLNLCRPDSYYLLPYYNTPIKITPSKDRSVTLSQQAIPYYFNYPNLYQYWSYDAYRKSRSEQIPAYFCPQNSSPRDELLYRLDGYNFYRIEGHIGKSTSKALNIIQQYQQQYNLPFDVIILKCSSFQSFQDLNISGQIDDLEVKFQRVKDWFNSLWEANSDWSQNVFLNTLKRAFFDKPRLSAIADTQLVNPIVELAQSKSNYEFVPEANTSNQYQLFLKNNVGTRIARYDFQNAANQSISLDFSGLTNEQITQEQQRIVQDLSFYLKSTTITYSLVRQSPSNSLSYYLRLSIIDELDLPINATTTAPRGKAKIAIISLNYFTIRLENNLPIINQSEFQDFATLYGLLRDVPEGDSIAGDRAAADLLNNVELQDLIESYRERLKQLMELQLFHKFAQQHPGMEHLGGVPKGGTFVLVYVDGEEVKELLAANQNPAIYQLQTLRTAAITKNAVLPPAAPEEIIPSWELLFKEYQERKDIVVADFCLPYRCSSDTAGVSYILARPRPIVLLTQTEFCEGDTTEYEFILEPEGGTLKGEGIFFKGRKHYFKPSNITQEIDAEVAITFTYAVDDSFDTLTVTIYPLPDAGFQVGINANQTTFCADNEPLSLTPKQAGGNFRVLVGEQDISADVLDTTSQPPRLLVSAVQLGNAEQLQVTIEYTITSPQNCTNQAKKQITIFALPDARFQIGEQSNRNRFATNDPPVLLVPRQPGGSFRVLVGDHNISAEVLNIASQPPEFLPSRVDLGDAGQLQVTIEYTITNNHACTNQTQQQVTIFAPPDADFQIGDNQTAFTPNDPPVSLIPKQGGGNFQVLAGEQDISANVLEHESERSQFLPSAVNLGNADQLQLNIRYSITDDNGFSNQTQKRVTIFALPDASFQIGAQSNQTTFAINNPAVPLIPKLVGGSFRALIDRQDISAAVIDTTSNQSQFIPSAVNLGNTKQLPVTLEYIITDEQGLTNQAQQQVTIFALPDAGFQIGAQPNQTVFATNHPPVPLIANQAGGDFRILHGEQDITINTINTEVEPPEFIPSAVNLGNAKQQQVIIEYTFTDGYGFTNQVQQIVTIFAPPDAGFQIGEQPNQTAFAANHPPVSLIPNQPGGSFRILAGEQDISTDVLNTQSQPPQLIPSKVNLGNAEQREITIAYIITDANGLTNQTQQQVTILALPNANFQIGSVPNKTNFCANDGQLSLTPQQGGGSFRVLLGGQDISAAVLNTQSNPPELNLSAVNLGNAEQLQITVEYSITNDNGMTNNNANVLTVHRVPVANFQAEIASINAQGFSVRVFGIQPADTSFSYVWRHPGATRDESLPANQEFLINYTYDFDSWVVGDEVSITLRIETPAALGGCSSEPVNKRVAIPCGGVVSFNLLNSSNNQVINSISLGNERTFRLSDFNANNEYNIEAVTVPATVENIVFTYTNPTNEENVQPAGNNKIYKMPDGWYLVVGVHKLKAQVFREVNGRQVEGIAATVIIRIQDSNSLTAETPKPPETTTLLNRLRLIFPTGKEINLGKVGEQKSQGA</sequence>
<accession>A0A1Z4N5I6</accession>
<dbReference type="EMBL" id="AP018248">
    <property type="protein sequence ID" value="BAZ01000.1"/>
    <property type="molecule type" value="Genomic_DNA"/>
</dbReference>
<dbReference type="RefSeq" id="WP_096580282.1">
    <property type="nucleotide sequence ID" value="NZ_CAWNJS010000001.1"/>
</dbReference>
<dbReference type="Proteomes" id="UP000218785">
    <property type="component" value="Chromosome"/>
</dbReference>
<reference evidence="1 2" key="1">
    <citation type="submission" date="2017-06" db="EMBL/GenBank/DDBJ databases">
        <title>Genome sequencing of cyanobaciteial culture collection at National Institute for Environmental Studies (NIES).</title>
        <authorList>
            <person name="Hirose Y."/>
            <person name="Shimura Y."/>
            <person name="Fujisawa T."/>
            <person name="Nakamura Y."/>
            <person name="Kawachi M."/>
        </authorList>
    </citation>
    <scope>NUCLEOTIDE SEQUENCE [LARGE SCALE GENOMIC DNA]</scope>
    <source>
        <strain evidence="1 2">NIES-37</strain>
    </source>
</reference>
<name>A0A1Z4N5I6_9CYAN</name>
<protein>
    <submittedName>
        <fullName evidence="1">Uncharacterized protein</fullName>
    </submittedName>
</protein>
<organism evidence="1 2">
    <name type="scientific">Tolypothrix tenuis PCC 7101</name>
    <dbReference type="NCBI Taxonomy" id="231146"/>
    <lineage>
        <taxon>Bacteria</taxon>
        <taxon>Bacillati</taxon>
        <taxon>Cyanobacteriota</taxon>
        <taxon>Cyanophyceae</taxon>
        <taxon>Nostocales</taxon>
        <taxon>Tolypothrichaceae</taxon>
        <taxon>Tolypothrix</taxon>
    </lineage>
</organism>
<evidence type="ECO:0000313" key="2">
    <source>
        <dbReference type="Proteomes" id="UP000218785"/>
    </source>
</evidence>